<dbReference type="InterPro" id="IPR014747">
    <property type="entry name" value="Bac_photo_RC_H_C"/>
</dbReference>
<dbReference type="InterPro" id="IPR027275">
    <property type="entry name" value="PRC-brl_dom"/>
</dbReference>
<dbReference type="Pfam" id="PF05239">
    <property type="entry name" value="PRC"/>
    <property type="match status" value="1"/>
</dbReference>
<dbReference type="SUPFAM" id="SSF50346">
    <property type="entry name" value="PRC-barrel domain"/>
    <property type="match status" value="2"/>
</dbReference>
<feature type="domain" description="PRC-barrel" evidence="1">
    <location>
        <begin position="149"/>
        <end position="202"/>
    </location>
</feature>
<dbReference type="GO" id="GO:0019684">
    <property type="term" value="P:photosynthesis, light reaction"/>
    <property type="evidence" value="ECO:0007669"/>
    <property type="project" value="InterPro"/>
</dbReference>
<dbReference type="Gene3D" id="3.90.50.10">
    <property type="entry name" value="Photosynthetic Reaction Center, subunit H, domain 2"/>
    <property type="match status" value="1"/>
</dbReference>
<sequence>MFFSANKLCRFHIDATDGECGKVKDFLFDDVLNITRYIVVNTGGWLIERQVLISPVAVSQPDFDSYVLPTVLSKKNIEDSPAIQSDLPVSRQHEHNMALYYNWPMYWDSINSSTNTSVTVEPKQIEGDPHLRSVSEITGYHIQCMEGAVGHVEDLIIDTESWCLRYLIIDTRDWLPSKKVIIAFDWITHITWEDRKVHIDLTQNQVKNAPTYDPRLPVNRAYETQLYDFYGRPSYW</sequence>
<protein>
    <submittedName>
        <fullName evidence="2">PRC-barrel domain protein</fullName>
    </submittedName>
</protein>
<dbReference type="InterPro" id="IPR011033">
    <property type="entry name" value="PRC_barrel-like_sf"/>
</dbReference>
<proteinExistence type="predicted"/>
<reference evidence="2 3" key="1">
    <citation type="submission" date="2019-03" db="EMBL/GenBank/DDBJ databases">
        <title>Deep-cultivation of Planctomycetes and their phenomic and genomic characterization uncovers novel biology.</title>
        <authorList>
            <person name="Wiegand S."/>
            <person name="Jogler M."/>
            <person name="Boedeker C."/>
            <person name="Pinto D."/>
            <person name="Vollmers J."/>
            <person name="Rivas-Marin E."/>
            <person name="Kohn T."/>
            <person name="Peeters S.H."/>
            <person name="Heuer A."/>
            <person name="Rast P."/>
            <person name="Oberbeckmann S."/>
            <person name="Bunk B."/>
            <person name="Jeske O."/>
            <person name="Meyerdierks A."/>
            <person name="Storesund J.E."/>
            <person name="Kallscheuer N."/>
            <person name="Luecker S."/>
            <person name="Lage O.M."/>
            <person name="Pohl T."/>
            <person name="Merkel B.J."/>
            <person name="Hornburger P."/>
            <person name="Mueller R.-W."/>
            <person name="Bruemmer F."/>
            <person name="Labrenz M."/>
            <person name="Spormann A.M."/>
            <person name="Op den Camp H."/>
            <person name="Overmann J."/>
            <person name="Amann R."/>
            <person name="Jetten M.S.M."/>
            <person name="Mascher T."/>
            <person name="Medema M.H."/>
            <person name="Devos D.P."/>
            <person name="Kaster A.-K."/>
            <person name="Ovreas L."/>
            <person name="Rohde M."/>
            <person name="Galperin M.Y."/>
            <person name="Jogler C."/>
        </authorList>
    </citation>
    <scope>NUCLEOTIDE SEQUENCE [LARGE SCALE GENOMIC DNA]</scope>
    <source>
        <strain evidence="2 3">V202</strain>
    </source>
</reference>
<dbReference type="AlphaFoldDB" id="A0A517WX51"/>
<evidence type="ECO:0000313" key="2">
    <source>
        <dbReference type="EMBL" id="QDU09809.1"/>
    </source>
</evidence>
<name>A0A517WX51_9PLAN</name>
<evidence type="ECO:0000259" key="1">
    <source>
        <dbReference type="Pfam" id="PF05239"/>
    </source>
</evidence>
<accession>A0A517WX51</accession>
<organism evidence="2 3">
    <name type="scientific">Gimesia aquarii</name>
    <dbReference type="NCBI Taxonomy" id="2527964"/>
    <lineage>
        <taxon>Bacteria</taxon>
        <taxon>Pseudomonadati</taxon>
        <taxon>Planctomycetota</taxon>
        <taxon>Planctomycetia</taxon>
        <taxon>Planctomycetales</taxon>
        <taxon>Planctomycetaceae</taxon>
        <taxon>Gimesia</taxon>
    </lineage>
</organism>
<gene>
    <name evidence="2" type="ORF">V202x_32060</name>
</gene>
<dbReference type="GO" id="GO:0030077">
    <property type="term" value="C:plasma membrane light-harvesting complex"/>
    <property type="evidence" value="ECO:0007669"/>
    <property type="project" value="InterPro"/>
</dbReference>
<keyword evidence="3" id="KW-1185">Reference proteome</keyword>
<evidence type="ECO:0000313" key="3">
    <source>
        <dbReference type="Proteomes" id="UP000318384"/>
    </source>
</evidence>
<dbReference type="EMBL" id="CP037422">
    <property type="protein sequence ID" value="QDU09809.1"/>
    <property type="molecule type" value="Genomic_DNA"/>
</dbReference>
<dbReference type="Gene3D" id="2.30.30.240">
    <property type="entry name" value="PRC-barrel domain"/>
    <property type="match status" value="1"/>
</dbReference>
<dbReference type="Proteomes" id="UP000318384">
    <property type="component" value="Chromosome"/>
</dbReference>